<name>A0A6C2UE74_PONDE</name>
<reference evidence="2 3" key="1">
    <citation type="submission" date="2019-04" db="EMBL/GenBank/DDBJ databases">
        <authorList>
            <person name="Van Vliet M D."/>
        </authorList>
    </citation>
    <scope>NUCLEOTIDE SEQUENCE [LARGE SCALE GENOMIC DNA]</scope>
    <source>
        <strain evidence="2 3">F1</strain>
    </source>
</reference>
<dbReference type="CDD" id="cd06587">
    <property type="entry name" value="VOC"/>
    <property type="match status" value="1"/>
</dbReference>
<dbReference type="Proteomes" id="UP000366872">
    <property type="component" value="Unassembled WGS sequence"/>
</dbReference>
<dbReference type="PANTHER" id="PTHR36113">
    <property type="entry name" value="LYASE, PUTATIVE-RELATED-RELATED"/>
    <property type="match status" value="1"/>
</dbReference>
<sequence>MDNFIKGICHFGLSVSDLDESIRFYTEVLGLTMGERREKDAFFPIGTDDVLALIQYPWGAKRFDEEFRLKYHGKTFTHFGLAAGSAQEVFAFQEHLKANNVQIVKEAYERWDGASLYFLDPNGYTIEYIYFNPKGGAE</sequence>
<dbReference type="EMBL" id="CAAHFG010000004">
    <property type="protein sequence ID" value="VGO17516.1"/>
    <property type="molecule type" value="Genomic_DNA"/>
</dbReference>
<proteinExistence type="predicted"/>
<accession>A0A6C2UE74</accession>
<evidence type="ECO:0000259" key="1">
    <source>
        <dbReference type="PROSITE" id="PS51819"/>
    </source>
</evidence>
<dbReference type="SUPFAM" id="SSF54593">
    <property type="entry name" value="Glyoxalase/Bleomycin resistance protein/Dihydroxybiphenyl dioxygenase"/>
    <property type="match status" value="1"/>
</dbReference>
<dbReference type="GO" id="GO:0016740">
    <property type="term" value="F:transferase activity"/>
    <property type="evidence" value="ECO:0007669"/>
    <property type="project" value="UniProtKB-KW"/>
</dbReference>
<organism evidence="2 3">
    <name type="scientific">Pontiella desulfatans</name>
    <dbReference type="NCBI Taxonomy" id="2750659"/>
    <lineage>
        <taxon>Bacteria</taxon>
        <taxon>Pseudomonadati</taxon>
        <taxon>Kiritimatiellota</taxon>
        <taxon>Kiritimatiellia</taxon>
        <taxon>Kiritimatiellales</taxon>
        <taxon>Pontiellaceae</taxon>
        <taxon>Pontiella</taxon>
    </lineage>
</organism>
<dbReference type="PROSITE" id="PS51819">
    <property type="entry name" value="VOC"/>
    <property type="match status" value="1"/>
</dbReference>
<dbReference type="AlphaFoldDB" id="A0A6C2UE74"/>
<dbReference type="PANTHER" id="PTHR36113:SF1">
    <property type="entry name" value="GLYOXALASE_BLEOMYCIN RESISTANCE PROTEIN_DIOXYGENASE"/>
    <property type="match status" value="1"/>
</dbReference>
<dbReference type="InterPro" id="IPR051332">
    <property type="entry name" value="Fosfomycin_Res_Enzymes"/>
</dbReference>
<dbReference type="Pfam" id="PF00903">
    <property type="entry name" value="Glyoxalase"/>
    <property type="match status" value="1"/>
</dbReference>
<dbReference type="InterPro" id="IPR004360">
    <property type="entry name" value="Glyas_Fos-R_dOase_dom"/>
</dbReference>
<keyword evidence="3" id="KW-1185">Reference proteome</keyword>
<keyword evidence="2" id="KW-0808">Transferase</keyword>
<gene>
    <name evidence="2" type="primary">fosA</name>
    <name evidence="2" type="ORF">PDESU_06113</name>
</gene>
<protein>
    <submittedName>
        <fullName evidence="2">Glutathione transferase FosA</fullName>
    </submittedName>
</protein>
<feature type="domain" description="VOC" evidence="1">
    <location>
        <begin position="7"/>
        <end position="131"/>
    </location>
</feature>
<evidence type="ECO:0000313" key="2">
    <source>
        <dbReference type="EMBL" id="VGO17516.1"/>
    </source>
</evidence>
<dbReference type="Gene3D" id="3.10.180.10">
    <property type="entry name" value="2,3-Dihydroxybiphenyl 1,2-Dioxygenase, domain 1"/>
    <property type="match status" value="1"/>
</dbReference>
<dbReference type="InterPro" id="IPR037523">
    <property type="entry name" value="VOC_core"/>
</dbReference>
<evidence type="ECO:0000313" key="3">
    <source>
        <dbReference type="Proteomes" id="UP000366872"/>
    </source>
</evidence>
<dbReference type="RefSeq" id="WP_136082980.1">
    <property type="nucleotide sequence ID" value="NZ_CAAHFG010000004.1"/>
</dbReference>
<dbReference type="InterPro" id="IPR029068">
    <property type="entry name" value="Glyas_Bleomycin-R_OHBP_Dase"/>
</dbReference>